<reference evidence="1" key="1">
    <citation type="submission" date="2022-05" db="EMBL/GenBank/DDBJ databases">
        <title>Chromosome-level genome of Chaenocephalus aceratus.</title>
        <authorList>
            <person name="Park H."/>
        </authorList>
    </citation>
    <scope>NUCLEOTIDE SEQUENCE</scope>
    <source>
        <strain evidence="1">KU_202001</strain>
    </source>
</reference>
<accession>A0ACB9WPB6</accession>
<protein>
    <submittedName>
        <fullName evidence="1">Uncharacterized protein</fullName>
    </submittedName>
</protein>
<organism evidence="1 2">
    <name type="scientific">Chaenocephalus aceratus</name>
    <name type="common">Blackfin icefish</name>
    <name type="synonym">Chaenichthys aceratus</name>
    <dbReference type="NCBI Taxonomy" id="36190"/>
    <lineage>
        <taxon>Eukaryota</taxon>
        <taxon>Metazoa</taxon>
        <taxon>Chordata</taxon>
        <taxon>Craniata</taxon>
        <taxon>Vertebrata</taxon>
        <taxon>Euteleostomi</taxon>
        <taxon>Actinopterygii</taxon>
        <taxon>Neopterygii</taxon>
        <taxon>Teleostei</taxon>
        <taxon>Neoteleostei</taxon>
        <taxon>Acanthomorphata</taxon>
        <taxon>Eupercaria</taxon>
        <taxon>Perciformes</taxon>
        <taxon>Notothenioidei</taxon>
        <taxon>Channichthyidae</taxon>
        <taxon>Chaenocephalus</taxon>
    </lineage>
</organism>
<proteinExistence type="predicted"/>
<feature type="non-terminal residue" evidence="1">
    <location>
        <position position="1"/>
    </location>
</feature>
<sequence length="121" mass="13771">ERKGYRSGDDGLQDPYMTDNPHPPHDIKPTPTESCILPLNVEQQPAAGTFGSVTFVFWQQDNNSKTNTQSLMCKSKGLNQLTHYLPSSCGTYRIKKVHMHILSSRNVPQLPMEHVWQSAFW</sequence>
<evidence type="ECO:0000313" key="2">
    <source>
        <dbReference type="Proteomes" id="UP001057452"/>
    </source>
</evidence>
<feature type="non-terminal residue" evidence="1">
    <location>
        <position position="121"/>
    </location>
</feature>
<keyword evidence="2" id="KW-1185">Reference proteome</keyword>
<comment type="caution">
    <text evidence="1">The sequence shown here is derived from an EMBL/GenBank/DDBJ whole genome shotgun (WGS) entry which is preliminary data.</text>
</comment>
<evidence type="ECO:0000313" key="1">
    <source>
        <dbReference type="EMBL" id="KAI4815235.1"/>
    </source>
</evidence>
<name>A0ACB9WPB6_CHAAC</name>
<gene>
    <name evidence="1" type="ORF">KUCAC02_005388</name>
</gene>
<dbReference type="EMBL" id="CM043797">
    <property type="protein sequence ID" value="KAI4815235.1"/>
    <property type="molecule type" value="Genomic_DNA"/>
</dbReference>
<dbReference type="Proteomes" id="UP001057452">
    <property type="component" value="Chromosome 13"/>
</dbReference>